<dbReference type="InterPro" id="IPR027417">
    <property type="entry name" value="P-loop_NTPase"/>
</dbReference>
<feature type="domain" description="ABC transporter" evidence="5">
    <location>
        <begin position="2"/>
        <end position="230"/>
    </location>
</feature>
<dbReference type="InterPro" id="IPR017871">
    <property type="entry name" value="ABC_transporter-like_CS"/>
</dbReference>
<dbReference type="AlphaFoldDB" id="A0A399ESZ7"/>
<dbReference type="PANTHER" id="PTHR42711">
    <property type="entry name" value="ABC TRANSPORTER ATP-BINDING PROTEIN"/>
    <property type="match status" value="1"/>
</dbReference>
<evidence type="ECO:0000256" key="1">
    <source>
        <dbReference type="ARBA" id="ARBA00005417"/>
    </source>
</evidence>
<evidence type="ECO:0000256" key="2">
    <source>
        <dbReference type="ARBA" id="ARBA00022448"/>
    </source>
</evidence>
<gene>
    <name evidence="6" type="primary">ybhF_2</name>
    <name evidence="6" type="ORF">Mterra_01280</name>
</gene>
<evidence type="ECO:0000256" key="3">
    <source>
        <dbReference type="ARBA" id="ARBA00022741"/>
    </source>
</evidence>
<dbReference type="GO" id="GO:0005524">
    <property type="term" value="F:ATP binding"/>
    <property type="evidence" value="ECO:0007669"/>
    <property type="project" value="UniProtKB-KW"/>
</dbReference>
<keyword evidence="7" id="KW-1185">Reference proteome</keyword>
<dbReference type="Pfam" id="PF00005">
    <property type="entry name" value="ABC_tran"/>
    <property type="match status" value="1"/>
</dbReference>
<keyword evidence="4 6" id="KW-0067">ATP-binding</keyword>
<evidence type="ECO:0000259" key="5">
    <source>
        <dbReference type="PROSITE" id="PS50893"/>
    </source>
</evidence>
<dbReference type="Gene3D" id="3.40.50.300">
    <property type="entry name" value="P-loop containing nucleotide triphosphate hydrolases"/>
    <property type="match status" value="1"/>
</dbReference>
<reference evidence="6 7" key="1">
    <citation type="submission" date="2018-08" db="EMBL/GenBank/DDBJ databases">
        <title>Meiothermus terrae DSM 26712 genome sequencing project.</title>
        <authorList>
            <person name="Da Costa M.S."/>
            <person name="Albuquerque L."/>
            <person name="Raposo P."/>
            <person name="Froufe H.J.C."/>
            <person name="Barroso C.S."/>
            <person name="Egas C."/>
        </authorList>
    </citation>
    <scope>NUCLEOTIDE SEQUENCE [LARGE SCALE GENOMIC DNA]</scope>
    <source>
        <strain evidence="6 7">DSM 26712</strain>
    </source>
</reference>
<sequence>MVSAEGVSRRFGGFRALEGVSLEVRPGEVFGLLGPNGAGKTTLIRILSGVLPPSEGRASVAGLDVRRQPDGVKAAIGYATQEASVYRDLTVRENLEFRARLYLGPKAVRPAVERTLGRFGLGEFAQKLAGALSGGWRQRLALAQAVVHGPRVLFLDEPTTGLDPLSRRAIWDLIHEEARAGASVLVTTHYMDEAERCTRLALLYGGRVLATGTPAELKALAQSQARFAFVRTQASPEALRAQPGVLEAWPSGDGVRLILEPGAQPPLELAPAMPSLEDVFVVLTRQGAAPPAGGAR</sequence>
<keyword evidence="2" id="KW-0813">Transport</keyword>
<proteinExistence type="inferred from homology"/>
<dbReference type="PROSITE" id="PS50893">
    <property type="entry name" value="ABC_TRANSPORTER_2"/>
    <property type="match status" value="1"/>
</dbReference>
<keyword evidence="3" id="KW-0547">Nucleotide-binding</keyword>
<dbReference type="PROSITE" id="PS00211">
    <property type="entry name" value="ABC_TRANSPORTER_1"/>
    <property type="match status" value="1"/>
</dbReference>
<organism evidence="6 7">
    <name type="scientific">Calidithermus terrae</name>
    <dbReference type="NCBI Taxonomy" id="1408545"/>
    <lineage>
        <taxon>Bacteria</taxon>
        <taxon>Thermotogati</taxon>
        <taxon>Deinococcota</taxon>
        <taxon>Deinococci</taxon>
        <taxon>Thermales</taxon>
        <taxon>Thermaceae</taxon>
        <taxon>Calidithermus</taxon>
    </lineage>
</organism>
<accession>A0A399ESZ7</accession>
<dbReference type="GO" id="GO:0016887">
    <property type="term" value="F:ATP hydrolysis activity"/>
    <property type="evidence" value="ECO:0007669"/>
    <property type="project" value="InterPro"/>
</dbReference>
<dbReference type="InterPro" id="IPR003593">
    <property type="entry name" value="AAA+_ATPase"/>
</dbReference>
<comment type="similarity">
    <text evidence="1">Belongs to the ABC transporter superfamily.</text>
</comment>
<dbReference type="SMART" id="SM00382">
    <property type="entry name" value="AAA"/>
    <property type="match status" value="1"/>
</dbReference>
<evidence type="ECO:0000256" key="4">
    <source>
        <dbReference type="ARBA" id="ARBA00022840"/>
    </source>
</evidence>
<dbReference type="OrthoDB" id="24472at2"/>
<dbReference type="InterPro" id="IPR050763">
    <property type="entry name" value="ABC_transporter_ATP-binding"/>
</dbReference>
<comment type="caution">
    <text evidence="6">The sequence shown here is derived from an EMBL/GenBank/DDBJ whole genome shotgun (WGS) entry which is preliminary data.</text>
</comment>
<protein>
    <submittedName>
        <fullName evidence="6">Putative ABC transporter ATP-binding protein YbhF</fullName>
    </submittedName>
</protein>
<dbReference type="PANTHER" id="PTHR42711:SF5">
    <property type="entry name" value="ABC TRANSPORTER ATP-BINDING PROTEIN NATA"/>
    <property type="match status" value="1"/>
</dbReference>
<dbReference type="SUPFAM" id="SSF52540">
    <property type="entry name" value="P-loop containing nucleoside triphosphate hydrolases"/>
    <property type="match status" value="1"/>
</dbReference>
<dbReference type="Proteomes" id="UP000265715">
    <property type="component" value="Unassembled WGS sequence"/>
</dbReference>
<dbReference type="RefSeq" id="WP_119314443.1">
    <property type="nucleotide sequence ID" value="NZ_QXDL01000039.1"/>
</dbReference>
<dbReference type="InterPro" id="IPR003439">
    <property type="entry name" value="ABC_transporter-like_ATP-bd"/>
</dbReference>
<name>A0A399ESZ7_9DEIN</name>
<evidence type="ECO:0000313" key="6">
    <source>
        <dbReference type="EMBL" id="RIH87098.1"/>
    </source>
</evidence>
<dbReference type="EMBL" id="QXDL01000039">
    <property type="protein sequence ID" value="RIH87098.1"/>
    <property type="molecule type" value="Genomic_DNA"/>
</dbReference>
<evidence type="ECO:0000313" key="7">
    <source>
        <dbReference type="Proteomes" id="UP000265715"/>
    </source>
</evidence>